<comment type="subunit">
    <text evidence="10">The 26S proteasome consists of a 20S proteasome core and two 19S regulatory subunits. The 20S proteasome core is composed of 28 subunits that are arranged in four stacked rings, resulting in a barrel-shaped structure. The two end rings are each formed by seven alpha subunits, and the two central rings are each formed by seven beta subunits. The catalytic chamber with the active sites is on the inside of the barrel.</text>
</comment>
<comment type="subcellular location">
    <subcellularLocation>
        <location evidence="12">Cytoplasm</location>
    </subcellularLocation>
    <subcellularLocation>
        <location evidence="12">Nucleus</location>
    </subcellularLocation>
</comment>
<dbReference type="GO" id="GO:0005634">
    <property type="term" value="C:nucleus"/>
    <property type="evidence" value="ECO:0007669"/>
    <property type="project" value="UniProtKB-SubCell"/>
</dbReference>
<dbReference type="InterPro" id="IPR023333">
    <property type="entry name" value="Proteasome_suB-type"/>
</dbReference>
<dbReference type="GO" id="GO:0004298">
    <property type="term" value="F:threonine-type endopeptidase activity"/>
    <property type="evidence" value="ECO:0007669"/>
    <property type="project" value="UniProtKB-KW"/>
</dbReference>
<evidence type="ECO:0000256" key="12">
    <source>
        <dbReference type="RuleBase" id="RU004203"/>
    </source>
</evidence>
<dbReference type="PANTHER" id="PTHR32194:SF0">
    <property type="entry name" value="ATP-DEPENDENT PROTEASE SUBUNIT HSLV"/>
    <property type="match status" value="1"/>
</dbReference>
<dbReference type="PANTHER" id="PTHR32194">
    <property type="entry name" value="METALLOPROTEASE TLDD"/>
    <property type="match status" value="1"/>
</dbReference>
<dbReference type="SUPFAM" id="SSF56235">
    <property type="entry name" value="N-terminal nucleophile aminohydrolases (Ntn hydrolases)"/>
    <property type="match status" value="1"/>
</dbReference>
<evidence type="ECO:0000256" key="11">
    <source>
        <dbReference type="PIRSR" id="PIRSR600243-1"/>
    </source>
</evidence>
<organism evidence="13">
    <name type="scientific">Hirondellea gigas</name>
    <dbReference type="NCBI Taxonomy" id="1518452"/>
    <lineage>
        <taxon>Eukaryota</taxon>
        <taxon>Metazoa</taxon>
        <taxon>Ecdysozoa</taxon>
        <taxon>Arthropoda</taxon>
        <taxon>Crustacea</taxon>
        <taxon>Multicrustacea</taxon>
        <taxon>Malacostraca</taxon>
        <taxon>Eumalacostraca</taxon>
        <taxon>Peracarida</taxon>
        <taxon>Amphipoda</taxon>
        <taxon>Amphilochidea</taxon>
        <taxon>Lysianassida</taxon>
        <taxon>Lysianassidira</taxon>
        <taxon>Lysianassoidea</taxon>
        <taxon>Lysianassidae</taxon>
        <taxon>Hirondellea</taxon>
    </lineage>
</organism>
<dbReference type="InterPro" id="IPR000243">
    <property type="entry name" value="Pept_T1A_subB"/>
</dbReference>
<dbReference type="CDD" id="cd03762">
    <property type="entry name" value="proteasome_beta_type_6"/>
    <property type="match status" value="1"/>
</dbReference>
<evidence type="ECO:0000256" key="9">
    <source>
        <dbReference type="ARBA" id="ARBA00024953"/>
    </source>
</evidence>
<comment type="similarity">
    <text evidence="12">Belongs to the peptidase T1B family.</text>
</comment>
<evidence type="ECO:0000256" key="5">
    <source>
        <dbReference type="ARBA" id="ARBA00022801"/>
    </source>
</evidence>
<dbReference type="InterPro" id="IPR029055">
    <property type="entry name" value="Ntn_hydrolases_N"/>
</dbReference>
<keyword evidence="5" id="KW-0378">Hydrolase</keyword>
<evidence type="ECO:0000256" key="7">
    <source>
        <dbReference type="ARBA" id="ARBA00023145"/>
    </source>
</evidence>
<keyword evidence="7" id="KW-0865">Zymogen</keyword>
<keyword evidence="4" id="KW-0888">Threonine protease</keyword>
<keyword evidence="3" id="KW-0645">Protease</keyword>
<comment type="function">
    <text evidence="12">Component of the proteasome, a multicatalytic proteinase complex which is characterized by its ability to cleave peptides with Arg, Phe, Tyr, Leu, and Glu adjacent to the leaving group at neutral or slightly basic pH. The proteasome has an ATP-dependent proteolytic activity.</text>
</comment>
<comment type="function">
    <text evidence="9">Non-catalytic component of the proteasome, a multicatalytic proteinase complex which is characterized by its ability to cleave peptides with Arg, Phe, Tyr, Leu, and Glu adjacent to the leaving group at neutral or slightly basic pH. The proteasome has an ATP-dependent proteolytic activity.</text>
</comment>
<keyword evidence="8 12" id="KW-0539">Nucleus</keyword>
<evidence type="ECO:0000256" key="6">
    <source>
        <dbReference type="ARBA" id="ARBA00022942"/>
    </source>
</evidence>
<dbReference type="EMBL" id="IACF01001993">
    <property type="protein sequence ID" value="LAB67666.1"/>
    <property type="molecule type" value="mRNA"/>
</dbReference>
<dbReference type="InterPro" id="IPR001353">
    <property type="entry name" value="Proteasome_sua/b"/>
</dbReference>
<dbReference type="EMBL" id="IACT01000059">
    <property type="protein sequence ID" value="LAC19514.1"/>
    <property type="molecule type" value="mRNA"/>
</dbReference>
<dbReference type="GO" id="GO:0051603">
    <property type="term" value="P:proteolysis involved in protein catabolic process"/>
    <property type="evidence" value="ECO:0007669"/>
    <property type="project" value="InterPro"/>
</dbReference>
<dbReference type="PRINTS" id="PR00141">
    <property type="entry name" value="PROTEASOME"/>
</dbReference>
<dbReference type="FunFam" id="3.60.20.10:FF:000010">
    <property type="entry name" value="Proteasome subunit beta type-1"/>
    <property type="match status" value="1"/>
</dbReference>
<dbReference type="PROSITE" id="PS51476">
    <property type="entry name" value="PROTEASOME_BETA_2"/>
    <property type="match status" value="1"/>
</dbReference>
<evidence type="ECO:0000256" key="10">
    <source>
        <dbReference type="ARBA" id="ARBA00026071"/>
    </source>
</evidence>
<evidence type="ECO:0000256" key="2">
    <source>
        <dbReference type="ARBA" id="ARBA00022490"/>
    </source>
</evidence>
<feature type="active site" description="Nucleophile" evidence="11">
    <location>
        <position position="25"/>
    </location>
</feature>
<keyword evidence="2 12" id="KW-0963">Cytoplasm</keyword>
<reference evidence="14" key="1">
    <citation type="submission" date="2017-11" db="EMBL/GenBank/DDBJ databases">
        <title>The sensing device of the deep-sea amphipod.</title>
        <authorList>
            <person name="Kobayashi H."/>
            <person name="Nagahama T."/>
            <person name="Arai W."/>
            <person name="Sasagawa Y."/>
            <person name="Umeda M."/>
            <person name="Hayashi T."/>
            <person name="Nikaido I."/>
            <person name="Watanabe H."/>
            <person name="Oguri K."/>
            <person name="Kitazato H."/>
            <person name="Fujioka K."/>
            <person name="Kido Y."/>
            <person name="Takami H."/>
        </authorList>
    </citation>
    <scope>NUCLEOTIDE SEQUENCE</scope>
    <source>
        <tissue evidence="14">Whole body</tissue>
    </source>
</reference>
<dbReference type="Gene3D" id="3.60.20.10">
    <property type="entry name" value="Glutamine Phosphoribosylpyrophosphate, subunit 1, domain 1"/>
    <property type="match status" value="1"/>
</dbReference>
<dbReference type="InterPro" id="IPR016050">
    <property type="entry name" value="Proteasome_bsu_CS"/>
</dbReference>
<accession>A0A2P2I195</accession>
<dbReference type="GO" id="GO:0005737">
    <property type="term" value="C:cytoplasm"/>
    <property type="evidence" value="ECO:0007669"/>
    <property type="project" value="UniProtKB-SubCell"/>
</dbReference>
<evidence type="ECO:0000313" key="14">
    <source>
        <dbReference type="EMBL" id="LAC19514.1"/>
    </source>
</evidence>
<comment type="catalytic activity">
    <reaction evidence="1">
        <text>Cleavage of peptide bonds with very broad specificity.</text>
        <dbReference type="EC" id="3.4.25.1"/>
    </reaction>
</comment>
<evidence type="ECO:0000256" key="1">
    <source>
        <dbReference type="ARBA" id="ARBA00001198"/>
    </source>
</evidence>
<evidence type="ECO:0000256" key="4">
    <source>
        <dbReference type="ARBA" id="ARBA00022698"/>
    </source>
</evidence>
<dbReference type="PROSITE" id="PS00854">
    <property type="entry name" value="PROTEASOME_BETA_1"/>
    <property type="match status" value="1"/>
</dbReference>
<proteinExistence type="evidence at transcript level"/>
<name>A0A2P2I195_9CRUS</name>
<evidence type="ECO:0000256" key="8">
    <source>
        <dbReference type="ARBA" id="ARBA00023242"/>
    </source>
</evidence>
<evidence type="ECO:0000313" key="13">
    <source>
        <dbReference type="EMBL" id="LAB67666.1"/>
    </source>
</evidence>
<dbReference type="AlphaFoldDB" id="A0A2P2I195"/>
<sequence length="224" mass="23973">MAAVVTSHLQQLLTEGIGQEVMTGTTIMAVEYADGVVIAADSRTSSGTFVTNRVTDKLSKITDSIYCCRSGSAADTQAIADVVSSHMDILEITMGEPPQVKVAANTFREICYRYRDSLSAGIIVAGWDKHDGGQVFTIPLGGMLVRQPVALGGSGSTYIWGHMDATFKTGMNKEECVKFVKDAVTLALTRDGSSGGCVRVAIINKDGVEKKVFLHPDLPEFYQG</sequence>
<dbReference type="Pfam" id="PF00227">
    <property type="entry name" value="Proteasome"/>
    <property type="match status" value="1"/>
</dbReference>
<dbReference type="GO" id="GO:0019774">
    <property type="term" value="C:proteasome core complex, beta-subunit complex"/>
    <property type="evidence" value="ECO:0007669"/>
    <property type="project" value="UniProtKB-ARBA"/>
</dbReference>
<protein>
    <recommendedName>
        <fullName evidence="12">Proteasome subunit beta</fullName>
    </recommendedName>
</protein>
<reference evidence="13" key="2">
    <citation type="journal article" date="2018" name="Biosci. Biotechnol. Biochem.">
        <title>Polysaccharide hydrolase of the hadal zone amphipods Hirondellea gigas.</title>
        <authorList>
            <person name="Kobayashi H."/>
            <person name="Nagahama T."/>
            <person name="Arai W."/>
            <person name="Sasagawa Y."/>
            <person name="Umeda M."/>
            <person name="Hayashi T."/>
            <person name="Nikaido I."/>
            <person name="Watanabe H."/>
            <person name="Oguri K."/>
            <person name="Kitazato H."/>
            <person name="Fujioka K."/>
            <person name="Kido Y."/>
            <person name="Takami H."/>
        </authorList>
    </citation>
    <scope>NUCLEOTIDE SEQUENCE</scope>
    <source>
        <tissue evidence="13">Whole body</tissue>
    </source>
</reference>
<keyword evidence="6 12" id="KW-0647">Proteasome</keyword>
<evidence type="ECO:0000256" key="3">
    <source>
        <dbReference type="ARBA" id="ARBA00022670"/>
    </source>
</evidence>
<comment type="subunit">
    <text evidence="12">Component of the proteasome complex.</text>
</comment>